<keyword evidence="2" id="KW-1185">Reference proteome</keyword>
<dbReference type="EMBL" id="RCSW01000003">
    <property type="protein sequence ID" value="KAF7952499.1"/>
    <property type="molecule type" value="Genomic_DNA"/>
</dbReference>
<evidence type="ECO:0000313" key="1">
    <source>
        <dbReference type="EMBL" id="KAF7952499.1"/>
    </source>
</evidence>
<name>A0A9P5IVC0_9HELO</name>
<proteinExistence type="predicted"/>
<gene>
    <name evidence="1" type="ORF">EAE97_001996</name>
</gene>
<reference evidence="1 2" key="1">
    <citation type="journal article" date="2020" name="Genome Biol. Evol.">
        <title>Comparative genomics of Sclerotiniaceae.</title>
        <authorList>
            <person name="Valero Jimenez C.A."/>
            <person name="Steentjes M."/>
            <person name="Scholten O.E."/>
            <person name="Van Kan J.A.L."/>
        </authorList>
    </citation>
    <scope>NUCLEOTIDE SEQUENCE [LARGE SCALE GENOMIC DNA]</scope>
    <source>
        <strain evidence="1 2">MUCL 94</strain>
    </source>
</reference>
<accession>A0A9P5IVC0</accession>
<dbReference type="GeneID" id="62145585"/>
<dbReference type="AlphaFoldDB" id="A0A9P5IVC0"/>
<dbReference type="RefSeq" id="XP_038737065.1">
    <property type="nucleotide sequence ID" value="XM_038872507.1"/>
</dbReference>
<protein>
    <submittedName>
        <fullName evidence="1">Uncharacterized protein</fullName>
    </submittedName>
</protein>
<sequence>MMVNKRGQFQQSPRLRKYTQIIEYLGTHHWPPPRFHLRSQETYVSLGFNGGFSLLNAYFPSYQSICSHCGSVIILPDYFPVPIQLNICEYRSKILMFTMTSQSDSKQPIRLHSPASMAVPQLPSPIHTEQPKLIKEMTLSPESDSSVNLRGGGRRYRHHHSHTGRDTAIVGGLCCCECCECCCCI</sequence>
<organism evidence="1 2">
    <name type="scientific">Botrytis byssoidea</name>
    <dbReference type="NCBI Taxonomy" id="139641"/>
    <lineage>
        <taxon>Eukaryota</taxon>
        <taxon>Fungi</taxon>
        <taxon>Dikarya</taxon>
        <taxon>Ascomycota</taxon>
        <taxon>Pezizomycotina</taxon>
        <taxon>Leotiomycetes</taxon>
        <taxon>Helotiales</taxon>
        <taxon>Sclerotiniaceae</taxon>
        <taxon>Botrytis</taxon>
    </lineage>
</organism>
<evidence type="ECO:0000313" key="2">
    <source>
        <dbReference type="Proteomes" id="UP000710849"/>
    </source>
</evidence>
<dbReference type="Proteomes" id="UP000710849">
    <property type="component" value="Unassembled WGS sequence"/>
</dbReference>
<comment type="caution">
    <text evidence="1">The sequence shown here is derived from an EMBL/GenBank/DDBJ whole genome shotgun (WGS) entry which is preliminary data.</text>
</comment>